<dbReference type="Proteomes" id="UP000665025">
    <property type="component" value="Chromosome 1"/>
</dbReference>
<evidence type="ECO:0000313" key="1">
    <source>
        <dbReference type="EMBL" id="QTL34451.1"/>
    </source>
</evidence>
<gene>
    <name evidence="1" type="ORF">J5X90_12940</name>
</gene>
<sequence>MITMVQDQVGKASVLWLGFVLSCDTVSGHPSTVRVLSAVRPLRWHPIIKKKNNSIISAYYVLALFL</sequence>
<dbReference type="EMBL" id="CP072425">
    <property type="protein sequence ID" value="QTL34451.1"/>
    <property type="molecule type" value="Genomic_DNA"/>
</dbReference>
<dbReference type="RefSeq" id="WP_209051540.1">
    <property type="nucleotide sequence ID" value="NZ_CP072425.1"/>
</dbReference>
<keyword evidence="2" id="KW-1185">Reference proteome</keyword>
<name>A0ABX7V0R0_9GAMM</name>
<reference evidence="1 2" key="1">
    <citation type="submission" date="2021-03" db="EMBL/GenBank/DDBJ databases">
        <title>Complete Genome of Pseudoalteromonas viridis Strain BBR56, a new biocontrol bacterial candidate.</title>
        <authorList>
            <person name="Handayani D.P."/>
            <person name="Isnansetyo A."/>
            <person name="Istiqomah I."/>
            <person name="Jumina J."/>
        </authorList>
    </citation>
    <scope>NUCLEOTIDE SEQUENCE [LARGE SCALE GENOMIC DNA]</scope>
    <source>
        <strain evidence="1 2">BBR56</strain>
    </source>
</reference>
<proteinExistence type="predicted"/>
<evidence type="ECO:0000313" key="2">
    <source>
        <dbReference type="Proteomes" id="UP000665025"/>
    </source>
</evidence>
<accession>A0ABX7V0R0</accession>
<protein>
    <submittedName>
        <fullName evidence="1">Uncharacterized protein</fullName>
    </submittedName>
</protein>
<organism evidence="1 2">
    <name type="scientific">Pseudoalteromonas viridis</name>
    <dbReference type="NCBI Taxonomy" id="339617"/>
    <lineage>
        <taxon>Bacteria</taxon>
        <taxon>Pseudomonadati</taxon>
        <taxon>Pseudomonadota</taxon>
        <taxon>Gammaproteobacteria</taxon>
        <taxon>Alteromonadales</taxon>
        <taxon>Pseudoalteromonadaceae</taxon>
        <taxon>Pseudoalteromonas</taxon>
    </lineage>
</organism>